<evidence type="ECO:0000256" key="4">
    <source>
        <dbReference type="SAM" id="Phobius"/>
    </source>
</evidence>
<dbReference type="InterPro" id="IPR021765">
    <property type="entry name" value="UstYa-like"/>
</dbReference>
<feature type="transmembrane region" description="Helical" evidence="4">
    <location>
        <begin position="6"/>
        <end position="27"/>
    </location>
</feature>
<reference evidence="5 6" key="1">
    <citation type="journal article" date="2016" name="Nat. Commun.">
        <title>Ectomycorrhizal ecology is imprinted in the genome of the dominant symbiotic fungus Cenococcum geophilum.</title>
        <authorList>
            <consortium name="DOE Joint Genome Institute"/>
            <person name="Peter M."/>
            <person name="Kohler A."/>
            <person name="Ohm R.A."/>
            <person name="Kuo A."/>
            <person name="Krutzmann J."/>
            <person name="Morin E."/>
            <person name="Arend M."/>
            <person name="Barry K.W."/>
            <person name="Binder M."/>
            <person name="Choi C."/>
            <person name="Clum A."/>
            <person name="Copeland A."/>
            <person name="Grisel N."/>
            <person name="Haridas S."/>
            <person name="Kipfer T."/>
            <person name="LaButti K."/>
            <person name="Lindquist E."/>
            <person name="Lipzen A."/>
            <person name="Maire R."/>
            <person name="Meier B."/>
            <person name="Mihaltcheva S."/>
            <person name="Molinier V."/>
            <person name="Murat C."/>
            <person name="Poggeler S."/>
            <person name="Quandt C.A."/>
            <person name="Sperisen C."/>
            <person name="Tritt A."/>
            <person name="Tisserant E."/>
            <person name="Crous P.W."/>
            <person name="Henrissat B."/>
            <person name="Nehls U."/>
            <person name="Egli S."/>
            <person name="Spatafora J.W."/>
            <person name="Grigoriev I.V."/>
            <person name="Martin F.M."/>
        </authorList>
    </citation>
    <scope>NUCLEOTIDE SEQUENCE [LARGE SCALE GENOMIC DNA]</scope>
    <source>
        <strain evidence="5 6">CBS 207.34</strain>
    </source>
</reference>
<keyword evidence="4" id="KW-1133">Transmembrane helix</keyword>
<keyword evidence="6" id="KW-1185">Reference proteome</keyword>
<keyword evidence="2" id="KW-0560">Oxidoreductase</keyword>
<dbReference type="EMBL" id="KV750253">
    <property type="protein sequence ID" value="OCL05571.1"/>
    <property type="molecule type" value="Genomic_DNA"/>
</dbReference>
<evidence type="ECO:0000313" key="5">
    <source>
        <dbReference type="EMBL" id="OCL05571.1"/>
    </source>
</evidence>
<proteinExistence type="inferred from homology"/>
<keyword evidence="4" id="KW-0812">Transmembrane</keyword>
<dbReference type="AlphaFoldDB" id="A0A8E2EVI9"/>
<name>A0A8E2EVI9_9PEZI</name>
<sequence>MGLINNIFLSVVLSLGIFLFVLTIIGPPSRITYNEQRPSLPITSKVYMNDVSFIGWGIETSTTWASELPANDGAVITTNMTDGAHYWATISMFHQLKCLILIRETMVSMLDSWNFVQNLMNDQSTDSTNEAVGHCFNYLRQGILCAADSSYIPGMSNGEADGDILWRTCKDNSVLYDWAIQSEKHYGKP</sequence>
<evidence type="ECO:0000256" key="2">
    <source>
        <dbReference type="ARBA" id="ARBA00023002"/>
    </source>
</evidence>
<organism evidence="5 6">
    <name type="scientific">Glonium stellatum</name>
    <dbReference type="NCBI Taxonomy" id="574774"/>
    <lineage>
        <taxon>Eukaryota</taxon>
        <taxon>Fungi</taxon>
        <taxon>Dikarya</taxon>
        <taxon>Ascomycota</taxon>
        <taxon>Pezizomycotina</taxon>
        <taxon>Dothideomycetes</taxon>
        <taxon>Pleosporomycetidae</taxon>
        <taxon>Gloniales</taxon>
        <taxon>Gloniaceae</taxon>
        <taxon>Glonium</taxon>
    </lineage>
</organism>
<dbReference type="Pfam" id="PF11807">
    <property type="entry name" value="UstYa"/>
    <property type="match status" value="1"/>
</dbReference>
<comment type="pathway">
    <text evidence="1">Mycotoxin biosynthesis.</text>
</comment>
<comment type="similarity">
    <text evidence="3">Belongs to the ustYa family.</text>
</comment>
<gene>
    <name evidence="5" type="ORF">AOQ84DRAFT_379459</name>
</gene>
<accession>A0A8E2EVI9</accession>
<evidence type="ECO:0000313" key="6">
    <source>
        <dbReference type="Proteomes" id="UP000250140"/>
    </source>
</evidence>
<dbReference type="OrthoDB" id="3687641at2759"/>
<evidence type="ECO:0000256" key="3">
    <source>
        <dbReference type="ARBA" id="ARBA00035112"/>
    </source>
</evidence>
<dbReference type="GO" id="GO:0043386">
    <property type="term" value="P:mycotoxin biosynthetic process"/>
    <property type="evidence" value="ECO:0007669"/>
    <property type="project" value="InterPro"/>
</dbReference>
<dbReference type="Proteomes" id="UP000250140">
    <property type="component" value="Unassembled WGS sequence"/>
</dbReference>
<dbReference type="GO" id="GO:0016491">
    <property type="term" value="F:oxidoreductase activity"/>
    <property type="evidence" value="ECO:0007669"/>
    <property type="project" value="UniProtKB-KW"/>
</dbReference>
<dbReference type="PANTHER" id="PTHR33365:SF11">
    <property type="entry name" value="TAT PATHWAY SIGNAL SEQUENCE"/>
    <property type="match status" value="1"/>
</dbReference>
<keyword evidence="4" id="KW-0472">Membrane</keyword>
<protein>
    <submittedName>
        <fullName evidence="5">Uncharacterized protein</fullName>
    </submittedName>
</protein>
<evidence type="ECO:0000256" key="1">
    <source>
        <dbReference type="ARBA" id="ARBA00004685"/>
    </source>
</evidence>
<dbReference type="PANTHER" id="PTHR33365">
    <property type="entry name" value="YALI0B05434P"/>
    <property type="match status" value="1"/>
</dbReference>